<dbReference type="AlphaFoldDB" id="A0A368XI69"/>
<reference evidence="1 2" key="1">
    <citation type="submission" date="2018-07" db="EMBL/GenBank/DDBJ databases">
        <title>Genomic Encyclopedia of Type Strains, Phase IV (KMG-IV): sequencing the most valuable type-strain genomes for metagenomic binning, comparative biology and taxonomic classification.</title>
        <authorList>
            <person name="Goeker M."/>
        </authorList>
    </citation>
    <scope>NUCLEOTIDE SEQUENCE [LARGE SCALE GENOMIC DNA]</scope>
    <source>
        <strain evidence="1 2">DSM 21634</strain>
    </source>
</reference>
<accession>A0A368XI69</accession>
<comment type="caution">
    <text evidence="1">The sequence shown here is derived from an EMBL/GenBank/DDBJ whole genome shotgun (WGS) entry which is preliminary data.</text>
</comment>
<keyword evidence="2" id="KW-1185">Reference proteome</keyword>
<sequence length="618" mass="70537">MIVRLLPQIAVHTQMKVHQRTYKRTEVFDSRLFPARSLAWVWPQLHELGRRSRLSPEQDQEMRYLQRGLRIASKLKTWMDIATTRPEDVVLEQVLALFNEYEDNLVTTVGDNNSSARLSGSIRNLVERVVKKHSKDARTSNIRQHYRVRCVIRSRGRALLSDVPHPARPLIKALPHESLSQLTKETTAVLSWDLEQFNRAAVAVLRRYELALENVQLLRNLRIAPADGESIRNKVLRLAYVGDEQNWSAEELQTYVALELEIREGKAQEFGRPEYPKQRYPHNLNDYMKGLLCGLSNGTTLPFWLDIEIAPPVEVLLSCALIIQMKTAWNFISVLELEPHMLVADKFPLQLQSTKPKTKDKTPIVLIERSDEEVLLALKVLRERYQRLILSGIQGPSVFASSRSARSGKGDAVSGWDSSLKKFCRTYSLPTCSAEMVRNQVLAYRATTRSILSARSTAGHLSENTTLGYINKILVQRLNSANSFEFDKRFDATVHYMIDPKRVAKDQKILAYPIGDGASCKSPSQPPKQEWLVDGACSGRECHKNGGCPNRKIVIDLARIEEVVRTKRYYDANAIRLLNENEAAFAADHLPNLEFNYALFGLLKRGPYRHLVKRFDNE</sequence>
<evidence type="ECO:0000313" key="1">
    <source>
        <dbReference type="EMBL" id="RCW66876.1"/>
    </source>
</evidence>
<proteinExistence type="predicted"/>
<evidence type="ECO:0008006" key="3">
    <source>
        <dbReference type="Google" id="ProtNLM"/>
    </source>
</evidence>
<gene>
    <name evidence="1" type="ORF">DES41_110241</name>
</gene>
<name>A0A368XI69_9BURK</name>
<dbReference type="EMBL" id="QPJK01000010">
    <property type="protein sequence ID" value="RCW66876.1"/>
    <property type="molecule type" value="Genomic_DNA"/>
</dbReference>
<evidence type="ECO:0000313" key="2">
    <source>
        <dbReference type="Proteomes" id="UP000252884"/>
    </source>
</evidence>
<dbReference type="Proteomes" id="UP000252884">
    <property type="component" value="Unassembled WGS sequence"/>
</dbReference>
<organism evidence="1 2">
    <name type="scientific">Pseudorhodoferax soli</name>
    <dbReference type="NCBI Taxonomy" id="545864"/>
    <lineage>
        <taxon>Bacteria</taxon>
        <taxon>Pseudomonadati</taxon>
        <taxon>Pseudomonadota</taxon>
        <taxon>Betaproteobacteria</taxon>
        <taxon>Burkholderiales</taxon>
        <taxon>Comamonadaceae</taxon>
    </lineage>
</organism>
<protein>
    <recommendedName>
        <fullName evidence="3">Phage integrase family protein</fullName>
    </recommendedName>
</protein>